<evidence type="ECO:0000256" key="3">
    <source>
        <dbReference type="ARBA" id="ARBA00022801"/>
    </source>
</evidence>
<accession>A0ABV2T8F9</accession>
<comment type="caution">
    <text evidence="7">The sequence shown here is derived from an EMBL/GenBank/DDBJ whole genome shotgun (WGS) entry which is preliminary data.</text>
</comment>
<keyword evidence="8" id="KW-1185">Reference proteome</keyword>
<dbReference type="InterPro" id="IPR011059">
    <property type="entry name" value="Metal-dep_hydrolase_composite"/>
</dbReference>
<dbReference type="GO" id="GO:0008448">
    <property type="term" value="F:N-acetylglucosamine-6-phosphate deacetylase activity"/>
    <property type="evidence" value="ECO:0007669"/>
    <property type="project" value="UniProtKB-EC"/>
</dbReference>
<dbReference type="Pfam" id="PF22643">
    <property type="entry name" value="NagA_N"/>
    <property type="match status" value="1"/>
</dbReference>
<evidence type="ECO:0000313" key="7">
    <source>
        <dbReference type="EMBL" id="MET6998905.1"/>
    </source>
</evidence>
<keyword evidence="4 5" id="KW-0119">Carbohydrate metabolism</keyword>
<dbReference type="PIRSF" id="PIRSF038994">
    <property type="entry name" value="NagA"/>
    <property type="match status" value="1"/>
</dbReference>
<protein>
    <submittedName>
        <fullName evidence="7">N-acetylglucosamine-6-phosphate deacetylase</fullName>
        <ecNumber evidence="7">3.5.1.25</ecNumber>
    </submittedName>
</protein>
<feature type="domain" description="Amidohydrolase-related" evidence="6">
    <location>
        <begin position="123"/>
        <end position="356"/>
    </location>
</feature>
<evidence type="ECO:0000259" key="6">
    <source>
        <dbReference type="Pfam" id="PF01979"/>
    </source>
</evidence>
<dbReference type="Gene3D" id="3.20.20.140">
    <property type="entry name" value="Metal-dependent hydrolases"/>
    <property type="match status" value="1"/>
</dbReference>
<sequence>MPVVYLNARIFTGEQFITGHAVITDNGHITGVVPVAEIKADDNVVDLQGAMLAPALIDLQIYGGNGLLYSAHPSVEALSATNDYCRAGGAAHFMITIPTISREIMEAAIVMVRTYWQQGGKGLLGLHLEGPFLNEEKKGAHASKYIKVPTQQDIDWIIQNNDVVKIITMAPENCTPAQIKALRTAGVVVSGGHSNATYEQATAGFNAGIDAATHLFNAMSPLQSRAPGIVGAIYDHDRVCSSVVVDGIHVDFAAVRISKKIMGQRLFLITDAVTSSTTGDYQHTLKNGHYATTAGILSGSSLTMLKAVHNCVEKVGIPLEEALRMGALYPARVIGREDVMGRIAPGYQADMVVFDDQYQVLHCI</sequence>
<gene>
    <name evidence="7" type="primary">nagA</name>
    <name evidence="7" type="ORF">ABR189_16085</name>
</gene>
<dbReference type="Pfam" id="PF01979">
    <property type="entry name" value="Amidohydro_1"/>
    <property type="match status" value="1"/>
</dbReference>
<dbReference type="PANTHER" id="PTHR11113">
    <property type="entry name" value="N-ACETYLGLUCOSAMINE-6-PHOSPHATE DEACETYLASE"/>
    <property type="match status" value="1"/>
</dbReference>
<keyword evidence="2" id="KW-0479">Metal-binding</keyword>
<dbReference type="EC" id="3.5.1.25" evidence="7"/>
<dbReference type="EMBL" id="JBEXAC010000002">
    <property type="protein sequence ID" value="MET6998905.1"/>
    <property type="molecule type" value="Genomic_DNA"/>
</dbReference>
<dbReference type="SUPFAM" id="SSF51338">
    <property type="entry name" value="Composite domain of metallo-dependent hydrolases"/>
    <property type="match status" value="1"/>
</dbReference>
<evidence type="ECO:0000256" key="4">
    <source>
        <dbReference type="ARBA" id="ARBA00023277"/>
    </source>
</evidence>
<dbReference type="InterPro" id="IPR032466">
    <property type="entry name" value="Metal_Hydrolase"/>
</dbReference>
<dbReference type="SUPFAM" id="SSF51556">
    <property type="entry name" value="Metallo-dependent hydrolases"/>
    <property type="match status" value="1"/>
</dbReference>
<evidence type="ECO:0000313" key="8">
    <source>
        <dbReference type="Proteomes" id="UP001549749"/>
    </source>
</evidence>
<comment type="similarity">
    <text evidence="1 5">Belongs to the metallo-dependent hydrolases superfamily. NagA family.</text>
</comment>
<dbReference type="InterPro" id="IPR003764">
    <property type="entry name" value="GlcNAc_6-P_deAcase"/>
</dbReference>
<dbReference type="Proteomes" id="UP001549749">
    <property type="component" value="Unassembled WGS sequence"/>
</dbReference>
<organism evidence="7 8">
    <name type="scientific">Chitinophaga defluvii</name>
    <dbReference type="NCBI Taxonomy" id="3163343"/>
    <lineage>
        <taxon>Bacteria</taxon>
        <taxon>Pseudomonadati</taxon>
        <taxon>Bacteroidota</taxon>
        <taxon>Chitinophagia</taxon>
        <taxon>Chitinophagales</taxon>
        <taxon>Chitinophagaceae</taxon>
        <taxon>Chitinophaga</taxon>
    </lineage>
</organism>
<reference evidence="7 8" key="1">
    <citation type="submission" date="2024-06" db="EMBL/GenBank/DDBJ databases">
        <title>Chitinophaga defluvii sp. nov., isolated from municipal sewage.</title>
        <authorList>
            <person name="Zhang L."/>
        </authorList>
    </citation>
    <scope>NUCLEOTIDE SEQUENCE [LARGE SCALE GENOMIC DNA]</scope>
    <source>
        <strain evidence="7 8">H8</strain>
    </source>
</reference>
<dbReference type="Gene3D" id="2.30.40.10">
    <property type="entry name" value="Urease, subunit C, domain 1"/>
    <property type="match status" value="1"/>
</dbReference>
<dbReference type="InterPro" id="IPR006680">
    <property type="entry name" value="Amidohydro-rel"/>
</dbReference>
<evidence type="ECO:0000256" key="1">
    <source>
        <dbReference type="ARBA" id="ARBA00010716"/>
    </source>
</evidence>
<proteinExistence type="inferred from homology"/>
<dbReference type="PANTHER" id="PTHR11113:SF14">
    <property type="entry name" value="N-ACETYLGLUCOSAMINE-6-PHOSPHATE DEACETYLASE"/>
    <property type="match status" value="1"/>
</dbReference>
<name>A0ABV2T8F9_9BACT</name>
<dbReference type="NCBIfam" id="TIGR00221">
    <property type="entry name" value="nagA"/>
    <property type="match status" value="1"/>
</dbReference>
<evidence type="ECO:0000256" key="5">
    <source>
        <dbReference type="PIRNR" id="PIRNR038994"/>
    </source>
</evidence>
<dbReference type="RefSeq" id="WP_354661473.1">
    <property type="nucleotide sequence ID" value="NZ_JBEXAC010000002.1"/>
</dbReference>
<evidence type="ECO:0000256" key="2">
    <source>
        <dbReference type="ARBA" id="ARBA00022723"/>
    </source>
</evidence>
<keyword evidence="3 5" id="KW-0378">Hydrolase</keyword>